<evidence type="ECO:0000256" key="3">
    <source>
        <dbReference type="ARBA" id="ARBA00023163"/>
    </source>
</evidence>
<sequence>MPLSRLLLPPERPALAPGIVHSNFSVQGDARFSFLAWQERMSPVYDIRPASTDGEQTFDASLFRYSIDDLTFFDMRTAPNVAERSLGRVSTENVRDVSFSVFLEGAPARFLGGKQRPDAPHMPSVPSILAVDMDQPCTIRSFQSRMLLFFVPRAVVEAAFPDAASLHGRLVEANTPLTRLLVAHLVTLNRQIVGLGKEEAAQSFRTAVELLAAAFSRQVGLSGNARAAVRAAVYGQVRRYVEANLHDPGLSPESVLQSLRLSRASVYRLFAHEGGLAAYIRSRRLRTAADELVRFPHLQVQDIAAGLGFNNASSFTRAFRRAYGIAPQDLHGYAPLLRRDEARPYQHASWRAAGVR</sequence>
<dbReference type="InterPro" id="IPR009057">
    <property type="entry name" value="Homeodomain-like_sf"/>
</dbReference>
<gene>
    <name evidence="5" type="ORF">P3W85_01465</name>
</gene>
<dbReference type="InterPro" id="IPR020449">
    <property type="entry name" value="Tscrpt_reg_AraC-type_HTH"/>
</dbReference>
<reference evidence="5 6" key="1">
    <citation type="submission" date="2023-03" db="EMBL/GenBank/DDBJ databases">
        <title>Draft assemblies of triclosan tolerant bacteria isolated from returned activated sludge.</title>
        <authorList>
            <person name="Van Hamelsveld S."/>
        </authorList>
    </citation>
    <scope>NUCLEOTIDE SEQUENCE [LARGE SCALE GENOMIC DNA]</scope>
    <source>
        <strain evidence="5 6">GW210010_S58</strain>
    </source>
</reference>
<dbReference type="Gene3D" id="1.10.10.60">
    <property type="entry name" value="Homeodomain-like"/>
    <property type="match status" value="1"/>
</dbReference>
<dbReference type="PROSITE" id="PS01124">
    <property type="entry name" value="HTH_ARAC_FAMILY_2"/>
    <property type="match status" value="1"/>
</dbReference>
<keyword evidence="6" id="KW-1185">Reference proteome</keyword>
<accession>A0ABT6AGA0</accession>
<evidence type="ECO:0000256" key="1">
    <source>
        <dbReference type="ARBA" id="ARBA00023015"/>
    </source>
</evidence>
<evidence type="ECO:0000256" key="2">
    <source>
        <dbReference type="ARBA" id="ARBA00023125"/>
    </source>
</evidence>
<dbReference type="InterPro" id="IPR018060">
    <property type="entry name" value="HTH_AraC"/>
</dbReference>
<evidence type="ECO:0000259" key="4">
    <source>
        <dbReference type="PROSITE" id="PS01124"/>
    </source>
</evidence>
<comment type="caution">
    <text evidence="5">The sequence shown here is derived from an EMBL/GenBank/DDBJ whole genome shotgun (WGS) entry which is preliminary data.</text>
</comment>
<dbReference type="SUPFAM" id="SSF46689">
    <property type="entry name" value="Homeodomain-like"/>
    <property type="match status" value="1"/>
</dbReference>
<feature type="domain" description="HTH araC/xylS-type" evidence="4">
    <location>
        <begin position="235"/>
        <end position="333"/>
    </location>
</feature>
<organism evidence="5 6">
    <name type="scientific">Cupriavidus basilensis</name>
    <dbReference type="NCBI Taxonomy" id="68895"/>
    <lineage>
        <taxon>Bacteria</taxon>
        <taxon>Pseudomonadati</taxon>
        <taxon>Pseudomonadota</taxon>
        <taxon>Betaproteobacteria</taxon>
        <taxon>Burkholderiales</taxon>
        <taxon>Burkholderiaceae</taxon>
        <taxon>Cupriavidus</taxon>
    </lineage>
</organism>
<proteinExistence type="predicted"/>
<dbReference type="PANTHER" id="PTHR46796:SF6">
    <property type="entry name" value="ARAC SUBFAMILY"/>
    <property type="match status" value="1"/>
</dbReference>
<dbReference type="Proteomes" id="UP001216674">
    <property type="component" value="Unassembled WGS sequence"/>
</dbReference>
<dbReference type="InterPro" id="IPR050204">
    <property type="entry name" value="AraC_XylS_family_regulators"/>
</dbReference>
<dbReference type="PRINTS" id="PR00032">
    <property type="entry name" value="HTHARAC"/>
</dbReference>
<keyword evidence="3" id="KW-0804">Transcription</keyword>
<dbReference type="PANTHER" id="PTHR46796">
    <property type="entry name" value="HTH-TYPE TRANSCRIPTIONAL ACTIVATOR RHAS-RELATED"/>
    <property type="match status" value="1"/>
</dbReference>
<dbReference type="EMBL" id="JARJLM010000019">
    <property type="protein sequence ID" value="MDF3831631.1"/>
    <property type="molecule type" value="Genomic_DNA"/>
</dbReference>
<keyword evidence="2" id="KW-0238">DNA-binding</keyword>
<dbReference type="RefSeq" id="WP_276263466.1">
    <property type="nucleotide sequence ID" value="NZ_JARJLM010000019.1"/>
</dbReference>
<name>A0ABT6AGA0_9BURK</name>
<keyword evidence="1" id="KW-0805">Transcription regulation</keyword>
<evidence type="ECO:0000313" key="6">
    <source>
        <dbReference type="Proteomes" id="UP001216674"/>
    </source>
</evidence>
<dbReference type="PROSITE" id="PS00041">
    <property type="entry name" value="HTH_ARAC_FAMILY_1"/>
    <property type="match status" value="1"/>
</dbReference>
<dbReference type="SMART" id="SM00342">
    <property type="entry name" value="HTH_ARAC"/>
    <property type="match status" value="1"/>
</dbReference>
<protein>
    <submittedName>
        <fullName evidence="5">Helix-turn-helix domain-containing protein</fullName>
    </submittedName>
</protein>
<dbReference type="InterPro" id="IPR018062">
    <property type="entry name" value="HTH_AraC-typ_CS"/>
</dbReference>
<dbReference type="Pfam" id="PF12833">
    <property type="entry name" value="HTH_18"/>
    <property type="match status" value="1"/>
</dbReference>
<evidence type="ECO:0000313" key="5">
    <source>
        <dbReference type="EMBL" id="MDF3831631.1"/>
    </source>
</evidence>